<protein>
    <recommendedName>
        <fullName evidence="2">DNA-directed DNA polymerase</fullName>
        <ecNumber evidence="2">2.7.7.7</ecNumber>
    </recommendedName>
    <alternativeName>
        <fullName evidence="9">Mitochondrial DNA polymerase catalytic subunit</fullName>
    </alternativeName>
</protein>
<dbReference type="SMART" id="SM00482">
    <property type="entry name" value="POLAc"/>
    <property type="match status" value="1"/>
</dbReference>
<evidence type="ECO:0000256" key="6">
    <source>
        <dbReference type="ARBA" id="ARBA00022932"/>
    </source>
</evidence>
<evidence type="ECO:0000256" key="11">
    <source>
        <dbReference type="SAM" id="Phobius"/>
    </source>
</evidence>
<evidence type="ECO:0000256" key="7">
    <source>
        <dbReference type="ARBA" id="ARBA00022989"/>
    </source>
</evidence>
<evidence type="ECO:0000256" key="3">
    <source>
        <dbReference type="ARBA" id="ARBA00022679"/>
    </source>
</evidence>
<dbReference type="EC" id="2.7.7.7" evidence="2"/>
<evidence type="ECO:0000256" key="8">
    <source>
        <dbReference type="ARBA" id="ARBA00023136"/>
    </source>
</evidence>
<organism evidence="13 14">
    <name type="scientific">Mya arenaria</name>
    <name type="common">Soft-shell clam</name>
    <dbReference type="NCBI Taxonomy" id="6604"/>
    <lineage>
        <taxon>Eukaryota</taxon>
        <taxon>Metazoa</taxon>
        <taxon>Spiralia</taxon>
        <taxon>Lophotrochozoa</taxon>
        <taxon>Mollusca</taxon>
        <taxon>Bivalvia</taxon>
        <taxon>Autobranchia</taxon>
        <taxon>Heteroconchia</taxon>
        <taxon>Euheterodonta</taxon>
        <taxon>Imparidentia</taxon>
        <taxon>Neoheterodontei</taxon>
        <taxon>Myida</taxon>
        <taxon>Myoidea</taxon>
        <taxon>Myidae</taxon>
        <taxon>Mya</taxon>
    </lineage>
</organism>
<accession>A0ABY7DUC7</accession>
<feature type="transmembrane region" description="Helical" evidence="11">
    <location>
        <begin position="292"/>
        <end position="314"/>
    </location>
</feature>
<dbReference type="CDD" id="cd00637">
    <property type="entry name" value="7tm_classA_rhodopsin-like"/>
    <property type="match status" value="1"/>
</dbReference>
<reference evidence="13" key="1">
    <citation type="submission" date="2022-11" db="EMBL/GenBank/DDBJ databases">
        <title>Centuries of genome instability and evolution in soft-shell clam transmissible cancer (bioRxiv).</title>
        <authorList>
            <person name="Hart S.F.M."/>
            <person name="Yonemitsu M.A."/>
            <person name="Giersch R.M."/>
            <person name="Beal B.F."/>
            <person name="Arriagada G."/>
            <person name="Davis B.W."/>
            <person name="Ostrander E.A."/>
            <person name="Goff S.P."/>
            <person name="Metzger M.J."/>
        </authorList>
    </citation>
    <scope>NUCLEOTIDE SEQUENCE</scope>
    <source>
        <strain evidence="13">MELC-2E11</strain>
        <tissue evidence="13">Siphon/mantle</tissue>
    </source>
</reference>
<dbReference type="Pfam" id="PF18136">
    <property type="entry name" value="DNApol_Exo"/>
    <property type="match status" value="2"/>
</dbReference>
<name>A0ABY7DUC7_MYAAR</name>
<feature type="transmembrane region" description="Helical" evidence="11">
    <location>
        <begin position="334"/>
        <end position="354"/>
    </location>
</feature>
<dbReference type="Gene3D" id="1.10.150.20">
    <property type="entry name" value="5' to 3' exonuclease, C-terminal subdomain"/>
    <property type="match status" value="1"/>
</dbReference>
<evidence type="ECO:0000256" key="10">
    <source>
        <dbReference type="SAM" id="MobiDB-lite"/>
    </source>
</evidence>
<keyword evidence="7 11" id="KW-1133">Transmembrane helix</keyword>
<dbReference type="PROSITE" id="PS00447">
    <property type="entry name" value="DNA_POLYMERASE_A"/>
    <property type="match status" value="1"/>
</dbReference>
<keyword evidence="3" id="KW-0808">Transferase</keyword>
<keyword evidence="8 11" id="KW-0472">Membrane</keyword>
<evidence type="ECO:0000256" key="2">
    <source>
        <dbReference type="ARBA" id="ARBA00012417"/>
    </source>
</evidence>
<dbReference type="PANTHER" id="PTHR10267">
    <property type="entry name" value="DNA POLYMERASE SUBUNIT GAMMA-1"/>
    <property type="match status" value="1"/>
</dbReference>
<dbReference type="InterPro" id="IPR019760">
    <property type="entry name" value="DNA-dir_DNA_pol_A_CS"/>
</dbReference>
<keyword evidence="14" id="KW-1185">Reference proteome</keyword>
<feature type="region of interest" description="Disordered" evidence="10">
    <location>
        <begin position="676"/>
        <end position="695"/>
    </location>
</feature>
<dbReference type="InterPro" id="IPR002297">
    <property type="entry name" value="DNA-dir_DNA_pol_A_mt"/>
</dbReference>
<keyword evidence="6" id="KW-0239">DNA-directed DNA polymerase</keyword>
<gene>
    <name evidence="13" type="ORF">MAR_024564</name>
</gene>
<keyword evidence="5" id="KW-0548">Nucleotidyltransferase</keyword>
<dbReference type="EMBL" id="CP111014">
    <property type="protein sequence ID" value="WAR00192.1"/>
    <property type="molecule type" value="Genomic_DNA"/>
</dbReference>
<dbReference type="PANTHER" id="PTHR10267:SF0">
    <property type="entry name" value="DNA POLYMERASE SUBUNIT GAMMA-1"/>
    <property type="match status" value="1"/>
</dbReference>
<sequence>MSDAQLRAIKAHLAKHGLWDKQVPLRKDVDLKLPQFLGTNIEEHFRNIANNQIKDYKALAERLCRYELPQQPPEWAELPGWVRYGEDGVPEPVDYPQDDVLVFDVEILVTEGNYPTMATAVSDKHWFSWCSDYLVSDKFRWASKGIGLDDLIPVETGPRSEVNGSSESRLRILYKAAETESTTKVVLEYKQKRKERNTLTTDDWKNQSSLNNLGDVHALHVGGTKLDKDPRDIFIEGSMADVRDNFQTSTMAVFLVSLSILDIIGLFTEPFFQMLHCWILNDNSAHFTLGCKMVQCTYTFVVISTQWIVFLVCLDRASRLCFPTSQLITKQRAAWIVVCVVLLSAFLSFHYLLYEDAHLSEKQIIYRLCNGDSPAGIAVPHDVPTDTFNWGLTNKLMSCFFPVTLAWACMIATQQMLKVFKKRQQSAQLEVVRTMSEEDKNAIKHSYMVTTDIIWNLRFPHPVTLAGMFEMLTGYLPVNENWERYINQSNTVYEDMQNQYKADPWLWDLDWTVKPFRIKKPKPFTKKQKQAIEDKKLFDGDAGNQEKSCIEEVLALQERHFKVGNRLVGYPEWYKDLCQKPTDEDWSPGPSGLSPQTRVTPKLLRLTWDGFPLHYDDTHGWGYLVPGRHDNLVTDEENKALLEGKQLPKERMFPYRHVVMKELCKILNFQPENINEQEDDTDESPQSSGPIEDLNSSADSVWAVNDLADLAPGVASDSVWAVNDLADPSPRNTSDTVWAYDDVSDKAGDEFRMGKLIQGLEKNPRDKFQKLMDLQEPPKRDGAEKRVGNPLAKDYLMHMEDGTLSTLSGPGANMVLRLAKTCSYWKNNQKRIEGQMAVWLKDEELPHEILRSEDYVEGSSLGAIVPRIIPAGTVTRRGVESTWLTASNAYTDRIGRCTALGWMTLQGTKKDGTDLHSRVADTVGISRDHAKVFNYGRIYGAGQTFAEKLLMQFNHRLTRAEAKDKAQLMFSTTKGKRSKRGWIGGSESAMFNKLEAIAQSGYPQTPVLGCHISKSLEPDTVFGEFMTSRINWVVQSSAVDYLHLMLVSMQWLFEEYGINGRFAISIHDESVAFFSAVDIDRCLRKEVVMDCVTPSNPHGLHMGYQIPMGEALDIHEIIEKTGGTLERPENTIPTQAEQEQTLEKVFKGITWRKCSRAYSGYSVQGQILEKTLEKVFMGKPWRKCSRAYLGERVQGHTLENVLRAYPGESVQGQTLEKVFKGIPWRKCSRVNLGESVQGHTQEKVFNGIPRRKCSRAYPGESVEGQTLEKVFKGRPWRKCYPGGSVQGQTLEKTLEKVFKGKPCRKCSRAYLGERVQGHTLEKVFKGRPWRKCSRADPGESVTLEEVFKGRPWRKFYPGESVQGQTLEKALKKVFKGKPWRKCSWADPGESVQGQTLEKVFKGRPWRKCSWANPGESVPGHTLEKEFKGIPWRMCSRAYPRESVQGQTLEKVCKGKPWRKCSRAYPGESVQGHTQEKVFQGQTLEKVFKRIS</sequence>
<dbReference type="InterPro" id="IPR041336">
    <property type="entry name" value="DNApol_Exo"/>
</dbReference>
<feature type="domain" description="G-protein coupled receptors family 1 profile" evidence="12">
    <location>
        <begin position="231"/>
        <end position="435"/>
    </location>
</feature>
<feature type="non-terminal residue" evidence="13">
    <location>
        <position position="1491"/>
    </location>
</feature>
<feature type="transmembrane region" description="Helical" evidence="11">
    <location>
        <begin position="252"/>
        <end position="272"/>
    </location>
</feature>
<evidence type="ECO:0000313" key="14">
    <source>
        <dbReference type="Proteomes" id="UP001164746"/>
    </source>
</evidence>
<dbReference type="InterPro" id="IPR017452">
    <property type="entry name" value="GPCR_Rhodpsn_7TM"/>
</dbReference>
<dbReference type="Pfam" id="PF00476">
    <property type="entry name" value="DNA_pol_A"/>
    <property type="match status" value="1"/>
</dbReference>
<feature type="compositionally biased region" description="Polar residues" evidence="10">
    <location>
        <begin position="684"/>
        <end position="695"/>
    </location>
</feature>
<evidence type="ECO:0000256" key="1">
    <source>
        <dbReference type="ARBA" id="ARBA00004370"/>
    </source>
</evidence>
<comment type="subcellular location">
    <subcellularLocation>
        <location evidence="1">Membrane</location>
    </subcellularLocation>
</comment>
<dbReference type="Proteomes" id="UP001164746">
    <property type="component" value="Chromosome 3"/>
</dbReference>
<dbReference type="PROSITE" id="PS50262">
    <property type="entry name" value="G_PROTEIN_RECEP_F1_2"/>
    <property type="match status" value="1"/>
</dbReference>
<dbReference type="PRINTS" id="PR00867">
    <property type="entry name" value="DNAPOLG"/>
</dbReference>
<keyword evidence="4 11" id="KW-0812">Transmembrane</keyword>
<dbReference type="Gene3D" id="3.30.420.390">
    <property type="match status" value="1"/>
</dbReference>
<evidence type="ECO:0000259" key="12">
    <source>
        <dbReference type="PROSITE" id="PS50262"/>
    </source>
</evidence>
<evidence type="ECO:0000256" key="5">
    <source>
        <dbReference type="ARBA" id="ARBA00022695"/>
    </source>
</evidence>
<proteinExistence type="predicted"/>
<evidence type="ECO:0000256" key="4">
    <source>
        <dbReference type="ARBA" id="ARBA00022692"/>
    </source>
</evidence>
<dbReference type="InterPro" id="IPR043502">
    <property type="entry name" value="DNA/RNA_pol_sf"/>
</dbReference>
<dbReference type="InterPro" id="IPR001098">
    <property type="entry name" value="DNA-dir_DNA_pol_A_palm_dom"/>
</dbReference>
<evidence type="ECO:0000256" key="9">
    <source>
        <dbReference type="ARBA" id="ARBA00031966"/>
    </source>
</evidence>
<dbReference type="SUPFAM" id="SSF81321">
    <property type="entry name" value="Family A G protein-coupled receptor-like"/>
    <property type="match status" value="1"/>
</dbReference>
<dbReference type="SUPFAM" id="SSF56672">
    <property type="entry name" value="DNA/RNA polymerases"/>
    <property type="match status" value="1"/>
</dbReference>
<evidence type="ECO:0000313" key="13">
    <source>
        <dbReference type="EMBL" id="WAR00192.1"/>
    </source>
</evidence>